<evidence type="ECO:0000259" key="2">
    <source>
        <dbReference type="Pfam" id="PF01613"/>
    </source>
</evidence>
<gene>
    <name evidence="3" type="ORF">HNQ47_001049</name>
</gene>
<proteinExistence type="inferred from homology"/>
<dbReference type="InterPro" id="IPR012349">
    <property type="entry name" value="Split_barrel_FMN-bd"/>
</dbReference>
<dbReference type="RefSeq" id="WP_183328243.1">
    <property type="nucleotide sequence ID" value="NZ_JACHHK010000003.1"/>
</dbReference>
<sequence>MNYQVDIFQKFDQGWALLTAGTPDHFNTMTVSWGAMGTIWGKPAVTVYVRQSRYTLEFMNSYDTFTISFFPEQYKKDLGILGSRSGRDGDKIALTKLKPKAIGNAVTFEQAETTLVCKKMYCQFMDLDAMPKAVQEQYYSDHDVHYLFIGEVTDLIEEDR</sequence>
<dbReference type="Pfam" id="PF01613">
    <property type="entry name" value="Flavin_Reduct"/>
    <property type="match status" value="1"/>
</dbReference>
<evidence type="ECO:0000313" key="4">
    <source>
        <dbReference type="Proteomes" id="UP000539953"/>
    </source>
</evidence>
<name>A0A7W8CY46_9FIRM</name>
<dbReference type="PANTHER" id="PTHR43567:SF5">
    <property type="entry name" value="HYPOTHETICAL CYTOSOLIC PROTEIN"/>
    <property type="match status" value="1"/>
</dbReference>
<accession>A0A7W8CY46</accession>
<organism evidence="3 4">
    <name type="scientific">Catenisphaera adipataccumulans</name>
    <dbReference type="NCBI Taxonomy" id="700500"/>
    <lineage>
        <taxon>Bacteria</taxon>
        <taxon>Bacillati</taxon>
        <taxon>Bacillota</taxon>
        <taxon>Erysipelotrichia</taxon>
        <taxon>Erysipelotrichales</taxon>
        <taxon>Erysipelotrichaceae</taxon>
        <taxon>Catenisphaera</taxon>
    </lineage>
</organism>
<dbReference type="InterPro" id="IPR002563">
    <property type="entry name" value="Flavin_Rdtase-like_dom"/>
</dbReference>
<dbReference type="PANTHER" id="PTHR43567">
    <property type="entry name" value="FLAVOREDOXIN-RELATED-RELATED"/>
    <property type="match status" value="1"/>
</dbReference>
<dbReference type="GO" id="GO:0016646">
    <property type="term" value="F:oxidoreductase activity, acting on the CH-NH group of donors, NAD or NADP as acceptor"/>
    <property type="evidence" value="ECO:0007669"/>
    <property type="project" value="UniProtKB-ARBA"/>
</dbReference>
<dbReference type="InterPro" id="IPR052174">
    <property type="entry name" value="Flavoredoxin"/>
</dbReference>
<evidence type="ECO:0000313" key="3">
    <source>
        <dbReference type="EMBL" id="MBB5183029.1"/>
    </source>
</evidence>
<feature type="domain" description="Flavin reductase like" evidence="2">
    <location>
        <begin position="10"/>
        <end position="156"/>
    </location>
</feature>
<keyword evidence="4" id="KW-1185">Reference proteome</keyword>
<comment type="similarity">
    <text evidence="1">Belongs to the flavoredoxin family.</text>
</comment>
<reference evidence="3 4" key="1">
    <citation type="submission" date="2020-08" db="EMBL/GenBank/DDBJ databases">
        <title>Genomic Encyclopedia of Type Strains, Phase IV (KMG-IV): sequencing the most valuable type-strain genomes for metagenomic binning, comparative biology and taxonomic classification.</title>
        <authorList>
            <person name="Goeker M."/>
        </authorList>
    </citation>
    <scope>NUCLEOTIDE SEQUENCE [LARGE SCALE GENOMIC DNA]</scope>
    <source>
        <strain evidence="3 4">DSM 25799</strain>
    </source>
</reference>
<dbReference type="SUPFAM" id="SSF50475">
    <property type="entry name" value="FMN-binding split barrel"/>
    <property type="match status" value="1"/>
</dbReference>
<comment type="caution">
    <text evidence="3">The sequence shown here is derived from an EMBL/GenBank/DDBJ whole genome shotgun (WGS) entry which is preliminary data.</text>
</comment>
<dbReference type="EMBL" id="JACHHK010000003">
    <property type="protein sequence ID" value="MBB5183029.1"/>
    <property type="molecule type" value="Genomic_DNA"/>
</dbReference>
<dbReference type="GO" id="GO:0010181">
    <property type="term" value="F:FMN binding"/>
    <property type="evidence" value="ECO:0007669"/>
    <property type="project" value="InterPro"/>
</dbReference>
<evidence type="ECO:0000256" key="1">
    <source>
        <dbReference type="ARBA" id="ARBA00038054"/>
    </source>
</evidence>
<dbReference type="AlphaFoldDB" id="A0A7W8CY46"/>
<dbReference type="Proteomes" id="UP000539953">
    <property type="component" value="Unassembled WGS sequence"/>
</dbReference>
<dbReference type="Gene3D" id="2.30.110.10">
    <property type="entry name" value="Electron Transport, Fmn-binding Protein, Chain A"/>
    <property type="match status" value="1"/>
</dbReference>
<protein>
    <submittedName>
        <fullName evidence="3">Flavin reductase (DIM6/NTAB) family NADH-FMN oxidoreductase RutF</fullName>
    </submittedName>
</protein>